<reference evidence="3" key="2">
    <citation type="submission" date="2022-06" db="UniProtKB">
        <authorList>
            <consortium name="EnsemblMetazoa"/>
        </authorList>
    </citation>
    <scope>IDENTIFICATION</scope>
    <source>
        <strain evidence="3">PS312</strain>
    </source>
</reference>
<protein>
    <submittedName>
        <fullName evidence="3">Dyf-19</fullName>
    </submittedName>
</protein>
<dbReference type="GO" id="GO:0097539">
    <property type="term" value="C:ciliary transition fiber"/>
    <property type="evidence" value="ECO:0007669"/>
    <property type="project" value="InterPro"/>
</dbReference>
<accession>A0A2A6BDP2</accession>
<feature type="region of interest" description="Disordered" evidence="2">
    <location>
        <begin position="17"/>
        <end position="174"/>
    </location>
</feature>
<dbReference type="PANTHER" id="PTHR33689:SF1">
    <property type="entry name" value="FAS-BINDING FACTOR 1"/>
    <property type="match status" value="1"/>
</dbReference>
<evidence type="ECO:0000256" key="2">
    <source>
        <dbReference type="SAM" id="MobiDB-lite"/>
    </source>
</evidence>
<dbReference type="PANTHER" id="PTHR33689">
    <property type="entry name" value="FAS-BINDING FACTOR 1"/>
    <property type="match status" value="1"/>
</dbReference>
<dbReference type="Pfam" id="PF21007">
    <property type="entry name" value="FBF1"/>
    <property type="match status" value="1"/>
</dbReference>
<dbReference type="GO" id="GO:0060271">
    <property type="term" value="P:cilium assembly"/>
    <property type="evidence" value="ECO:0000318"/>
    <property type="project" value="GO_Central"/>
</dbReference>
<dbReference type="Proteomes" id="UP000005239">
    <property type="component" value="Unassembled WGS sequence"/>
</dbReference>
<evidence type="ECO:0000256" key="1">
    <source>
        <dbReference type="SAM" id="Coils"/>
    </source>
</evidence>
<accession>A0A8R1Y7S4</accession>
<proteinExistence type="predicted"/>
<feature type="compositionally biased region" description="Acidic residues" evidence="2">
    <location>
        <begin position="537"/>
        <end position="547"/>
    </location>
</feature>
<feature type="compositionally biased region" description="Basic and acidic residues" evidence="2">
    <location>
        <begin position="510"/>
        <end position="522"/>
    </location>
</feature>
<organism evidence="3 4">
    <name type="scientific">Pristionchus pacificus</name>
    <name type="common">Parasitic nematode worm</name>
    <dbReference type="NCBI Taxonomy" id="54126"/>
    <lineage>
        <taxon>Eukaryota</taxon>
        <taxon>Metazoa</taxon>
        <taxon>Ecdysozoa</taxon>
        <taxon>Nematoda</taxon>
        <taxon>Chromadorea</taxon>
        <taxon>Rhabditida</taxon>
        <taxon>Rhabditina</taxon>
        <taxon>Diplogasteromorpha</taxon>
        <taxon>Diplogasteroidea</taxon>
        <taxon>Neodiplogasteridae</taxon>
        <taxon>Pristionchus</taxon>
    </lineage>
</organism>
<feature type="compositionally biased region" description="Low complexity" evidence="2">
    <location>
        <begin position="111"/>
        <end position="125"/>
    </location>
</feature>
<feature type="coiled-coil region" evidence="1">
    <location>
        <begin position="309"/>
        <end position="339"/>
    </location>
</feature>
<dbReference type="InterPro" id="IPR033561">
    <property type="entry name" value="FBF1"/>
</dbReference>
<keyword evidence="1" id="KW-0175">Coiled coil</keyword>
<dbReference type="AlphaFoldDB" id="A0A2A6BDP2"/>
<reference evidence="4" key="1">
    <citation type="journal article" date="2008" name="Nat. Genet.">
        <title>The Pristionchus pacificus genome provides a unique perspective on nematode lifestyle and parasitism.</title>
        <authorList>
            <person name="Dieterich C."/>
            <person name="Clifton S.W."/>
            <person name="Schuster L.N."/>
            <person name="Chinwalla A."/>
            <person name="Delehaunty K."/>
            <person name="Dinkelacker I."/>
            <person name="Fulton L."/>
            <person name="Fulton R."/>
            <person name="Godfrey J."/>
            <person name="Minx P."/>
            <person name="Mitreva M."/>
            <person name="Roeseler W."/>
            <person name="Tian H."/>
            <person name="Witte H."/>
            <person name="Yang S.P."/>
            <person name="Wilson R.K."/>
            <person name="Sommer R.J."/>
        </authorList>
    </citation>
    <scope>NUCLEOTIDE SEQUENCE [LARGE SCALE GENOMIC DNA]</scope>
    <source>
        <strain evidence="4">PS312</strain>
    </source>
</reference>
<dbReference type="GO" id="GO:0090162">
    <property type="term" value="P:establishment of epithelial cell polarity"/>
    <property type="evidence" value="ECO:0007669"/>
    <property type="project" value="InterPro"/>
</dbReference>
<name>A0A2A6BDP2_PRIPA</name>
<sequence length="585" mass="66434">MDDDLDMLGNLDDLDSALFGRKIGGGPAKSQAAAKASTLDSLFSNDPPARRPPTASSTTKKPSVSFLDEITGDAPAKSDKRSIDDIFNEALPSRPSTSTGGGGSGGGLFGGPSTSTNTSGTASSGGLFGNPRPSSIGGASRGRRDREQRTETPQVTPEVSAPTPSIEISDGSGARAARLQDEIERLNREIVDIRRQKKEDEEALIREWKEKIERKDNELNEEIERLKTNHSKQTEKLKSEGAEELERMRETYSRQIDAVQSAVRQTRDVAGMMDKVDELSSTIARLAGEVTTVNDRSSIDKENSLRTREDQLAMREETLERERARLEEEKRIVYELNSRLRDMAKDQERTIEEEKWKAKDEWNRLSAEKEVFRQDQKFILERLERQKAEVESTKASYTAFLREQHDLLVRVSNERVALDAERSEFASQRNVDLRRIREEAMALQTRSRNIQVADAHVEELKRFYYAKFKQLQELEASLMDECVELERIRGSLPEAGPKELRKMMTSSTRKRSERESGEERRTKNGNMRMIEMSDERERDEEEEEEEGHQEGKDSVRAVLKKHSQFLKQFSGDSDAPLTSHIYRDL</sequence>
<dbReference type="EnsemblMetazoa" id="PPA07489.1">
    <property type="protein sequence ID" value="PPA07489.1"/>
    <property type="gene ID" value="WBGene00097043"/>
</dbReference>
<evidence type="ECO:0000313" key="4">
    <source>
        <dbReference type="Proteomes" id="UP000005239"/>
    </source>
</evidence>
<feature type="compositionally biased region" description="Gly residues" evidence="2">
    <location>
        <begin position="99"/>
        <end position="110"/>
    </location>
</feature>
<feature type="region of interest" description="Disordered" evidence="2">
    <location>
        <begin position="494"/>
        <end position="559"/>
    </location>
</feature>
<gene>
    <name evidence="3" type="primary">WBGene00097043</name>
</gene>
<keyword evidence="4" id="KW-1185">Reference proteome</keyword>
<dbReference type="InterPro" id="IPR049390">
    <property type="entry name" value="FBF1_C"/>
</dbReference>
<dbReference type="GO" id="GO:0005814">
    <property type="term" value="C:centriole"/>
    <property type="evidence" value="ECO:0000318"/>
    <property type="project" value="GO_Central"/>
</dbReference>
<dbReference type="GO" id="GO:0036064">
    <property type="term" value="C:ciliary basal body"/>
    <property type="evidence" value="ECO:0000318"/>
    <property type="project" value="GO_Central"/>
</dbReference>
<dbReference type="OrthoDB" id="8195456at2759"/>
<evidence type="ECO:0000313" key="3">
    <source>
        <dbReference type="EnsemblMetazoa" id="PPA07489.1"/>
    </source>
</evidence>